<dbReference type="Pfam" id="PF17210">
    <property type="entry name" value="SdrD_B"/>
    <property type="match status" value="1"/>
</dbReference>
<protein>
    <submittedName>
        <fullName evidence="7">SdrD B-like domain-containing protein</fullName>
    </submittedName>
</protein>
<gene>
    <name evidence="7" type="ORF">V8P97_07620</name>
</gene>
<organism evidence="7 8">
    <name type="scientific">Bifidobacterium favimelis</name>
    <dbReference type="NCBI Taxonomy" id="3122979"/>
    <lineage>
        <taxon>Bacteria</taxon>
        <taxon>Bacillati</taxon>
        <taxon>Actinomycetota</taxon>
        <taxon>Actinomycetes</taxon>
        <taxon>Bifidobacteriales</taxon>
        <taxon>Bifidobacteriaceae</taxon>
        <taxon>Bifidobacterium</taxon>
    </lineage>
</organism>
<evidence type="ECO:0000259" key="5">
    <source>
        <dbReference type="Pfam" id="PF17210"/>
    </source>
</evidence>
<feature type="region of interest" description="Disordered" evidence="4">
    <location>
        <begin position="49"/>
        <end position="93"/>
    </location>
</feature>
<dbReference type="Proteomes" id="UP001373159">
    <property type="component" value="Unassembled WGS sequence"/>
</dbReference>
<reference evidence="7 8" key="1">
    <citation type="submission" date="2024-02" db="EMBL/GenBank/DDBJ databases">
        <title>Bifidobacterium honeyensis sp. nov., isolated from the comb honey.</title>
        <authorList>
            <person name="Liu W."/>
            <person name="Li Y."/>
        </authorList>
    </citation>
    <scope>NUCLEOTIDE SEQUENCE [LARGE SCALE GENOMIC DNA]</scope>
    <source>
        <strain evidence="7 8">IMAU50988</strain>
    </source>
</reference>
<accession>A0ABU8ZQM8</accession>
<dbReference type="InterPro" id="IPR013783">
    <property type="entry name" value="Ig-like_fold"/>
</dbReference>
<keyword evidence="8" id="KW-1185">Reference proteome</keyword>
<dbReference type="InterPro" id="IPR033764">
    <property type="entry name" value="Sdr_B"/>
</dbReference>
<feature type="compositionally biased region" description="Polar residues" evidence="4">
    <location>
        <begin position="53"/>
        <end position="69"/>
    </location>
</feature>
<dbReference type="InterPro" id="IPR041033">
    <property type="entry name" value="SpaA_PFL_dom_1"/>
</dbReference>
<evidence type="ECO:0000259" key="6">
    <source>
        <dbReference type="Pfam" id="PF17802"/>
    </source>
</evidence>
<evidence type="ECO:0000313" key="8">
    <source>
        <dbReference type="Proteomes" id="UP001373159"/>
    </source>
</evidence>
<keyword evidence="3" id="KW-0732">Signal</keyword>
<keyword evidence="2" id="KW-0964">Secreted</keyword>
<evidence type="ECO:0000256" key="3">
    <source>
        <dbReference type="ARBA" id="ARBA00022729"/>
    </source>
</evidence>
<sequence length="1398" mass="148210">MSGNRPVFAGGNPGREGKHHRLYGWVRRSTCTLVCLAAAGALTLTAAAGPGESTKSLSSQTPAVTSHPDQQAAGGVTPGNPTRPAAPSAVRTAGTRAGSPIFLVVAADGTPSFDADDQAGNDRSADNGIVRVNDKVIYKVQYQYNNLQNQDVSYVLKLPKGLMMDDVPTSCAAGSTLTPKSAGQPSLPYRSDSLDDLEAQTLTCLMGRKTGSSTEARTVEVKVSNAVPNGRVLTPESLELKVGNVPGTSAGARDYAADSLPPVTVSSRLKWDLAMQWPVIPDYTWGPRLRKCSWDESRTCQYIEYPLMIQADADGKGAMPVVGPVSITDDLSPDGLFPQLTDEQRNRMKTDPDKYGARVSVDPGKFHVSHMPLPSFGFYDPPQPDKSVRDSGVFTAVQPAGPGTPATITIEKTDWSLLTNPKYSETGSPLPEHMAYVVSMCVNVDIPIDTVTDFGTQAAGAATWSLDMHNRYTQMEMRGLDAGSDHATIDSQPTANDSLDRTLRRDIPGGLTVGMGGMPGDARNTPGEKFHKGWANSIPGLPGDAVYRMAENTVMRGQKVTAQLMYGGANSSAPTTVTHLSCAVWDPAQYYLTDVDTPGADPGSWYDRPSGGRPVWLSGASPGMATRPIQVWYAGNAEAGAGTPNRNRLSDADCSGVNWVDSPDKVQGNDPALAAQGIYTAVNRVRIFAPIPPPQGIADTVYESVLVGLTVSSQKVPDGSILDFWSSDRQKYTDSSLAEMLETPLPSASGFIADHWGWATLARAHARIGQLVSPASDDSNRVKTLKVTGNDLVHFHITPTLTSPGGPDETTNEVWIEDCLPAGLEYDPAGTTPTDNLTTYPQSPPDAKRACGAGETYMRWIFPGQKVNEPIAGGTIVVQARVSPAAKNGYYANNAYIWASGDRTTDKDLLSSYSLVVIDNPAGVFLDKLNVTPQVQVNRSGSLLTQSNVWRVRLGSTLETQETRLTDPEIIDVLPGRAGDTASHFSGKAVLKSVKVTQGAENGRTVTVEYTKADKVPRTPDWSVPVTWCATLGGTGCPASLDEVTAIRLVRPGILVNGEAIDVLISVDLIGDKGGDVVTNTAYGRVGGLGNPVGPVSRTQNVVSSSIGDKVWWDVNGDGIQDEGEPPAVEVAVRLTGLDDLGNQVDTLAVTKADGTYDFPELRSSSTAGYTLTFDSTVTAAASFSPKNRGNDRSKDSDVDRKGLVETILPIHTRLTGLAAGLQTGSLAWTKKSAEGSASLKGSRWKITDSSGRPVYSQDGKRMEDICDAESSASTCPLDMDPAPAAFLVQKLRAGEYLLVETKAPAGFGLLDPIPFTIDRDHPDINLGSLSDPLRDGPALPLTGGGSRTTCLLAGLALLALAAGVTVTRWGPQGFSRLMEGRILRPSAGPGPSGSRYA</sequence>
<feature type="domain" description="SD-repeat containing protein B" evidence="5">
    <location>
        <begin position="1106"/>
        <end position="1203"/>
    </location>
</feature>
<dbReference type="Gene3D" id="2.60.40.10">
    <property type="entry name" value="Immunoglobulins"/>
    <property type="match status" value="2"/>
</dbReference>
<feature type="domain" description="SpaA-like prealbumin fold" evidence="6">
    <location>
        <begin position="1225"/>
        <end position="1324"/>
    </location>
</feature>
<evidence type="ECO:0000313" key="7">
    <source>
        <dbReference type="EMBL" id="MEK0307324.1"/>
    </source>
</evidence>
<dbReference type="SUPFAM" id="SSF117074">
    <property type="entry name" value="Hypothetical protein PA1324"/>
    <property type="match status" value="1"/>
</dbReference>
<comment type="caution">
    <text evidence="7">The sequence shown here is derived from an EMBL/GenBank/DDBJ whole genome shotgun (WGS) entry which is preliminary data.</text>
</comment>
<dbReference type="RefSeq" id="WP_340470085.1">
    <property type="nucleotide sequence ID" value="NZ_JBANBB010000003.1"/>
</dbReference>
<comment type="subcellular location">
    <subcellularLocation>
        <location evidence="1">Secreted</location>
    </subcellularLocation>
</comment>
<name>A0ABU8ZQM8_9BIFI</name>
<feature type="region of interest" description="Disordered" evidence="4">
    <location>
        <begin position="1240"/>
        <end position="1259"/>
    </location>
</feature>
<evidence type="ECO:0000256" key="1">
    <source>
        <dbReference type="ARBA" id="ARBA00004613"/>
    </source>
</evidence>
<dbReference type="Pfam" id="PF17802">
    <property type="entry name" value="SpaA"/>
    <property type="match status" value="1"/>
</dbReference>
<evidence type="ECO:0000256" key="4">
    <source>
        <dbReference type="SAM" id="MobiDB-lite"/>
    </source>
</evidence>
<proteinExistence type="predicted"/>
<evidence type="ECO:0000256" key="2">
    <source>
        <dbReference type="ARBA" id="ARBA00022525"/>
    </source>
</evidence>
<dbReference type="EMBL" id="JBANBB010000003">
    <property type="protein sequence ID" value="MEK0307324.1"/>
    <property type="molecule type" value="Genomic_DNA"/>
</dbReference>